<feature type="compositionally biased region" description="Basic and acidic residues" evidence="1">
    <location>
        <begin position="35"/>
        <end position="46"/>
    </location>
</feature>
<dbReference type="OrthoDB" id="10518049at2759"/>
<dbReference type="EMBL" id="ML736782">
    <property type="protein sequence ID" value="KAE8402892.1"/>
    <property type="molecule type" value="Genomic_DNA"/>
</dbReference>
<evidence type="ECO:0000313" key="3">
    <source>
        <dbReference type="Proteomes" id="UP000325579"/>
    </source>
</evidence>
<dbReference type="RefSeq" id="XP_031940211.1">
    <property type="nucleotide sequence ID" value="XM_032087454.1"/>
</dbReference>
<accession>A0A5N7D8W4</accession>
<evidence type="ECO:0000256" key="1">
    <source>
        <dbReference type="SAM" id="MobiDB-lite"/>
    </source>
</evidence>
<organism evidence="2 3">
    <name type="scientific">Aspergillus pseudonomiae</name>
    <dbReference type="NCBI Taxonomy" id="1506151"/>
    <lineage>
        <taxon>Eukaryota</taxon>
        <taxon>Fungi</taxon>
        <taxon>Dikarya</taxon>
        <taxon>Ascomycota</taxon>
        <taxon>Pezizomycotina</taxon>
        <taxon>Eurotiomycetes</taxon>
        <taxon>Eurotiomycetidae</taxon>
        <taxon>Eurotiales</taxon>
        <taxon>Aspergillaceae</taxon>
        <taxon>Aspergillus</taxon>
        <taxon>Aspergillus subgen. Circumdati</taxon>
    </lineage>
</organism>
<feature type="region of interest" description="Disordered" evidence="1">
    <location>
        <begin position="1"/>
        <end position="46"/>
    </location>
</feature>
<proteinExistence type="predicted"/>
<feature type="compositionally biased region" description="Basic residues" evidence="1">
    <location>
        <begin position="24"/>
        <end position="34"/>
    </location>
</feature>
<name>A0A5N7D8W4_9EURO</name>
<protein>
    <submittedName>
        <fullName evidence="2">Uncharacterized protein</fullName>
    </submittedName>
</protein>
<keyword evidence="3" id="KW-1185">Reference proteome</keyword>
<evidence type="ECO:0000313" key="2">
    <source>
        <dbReference type="EMBL" id="KAE8402892.1"/>
    </source>
</evidence>
<dbReference type="AlphaFoldDB" id="A0A5N7D8W4"/>
<reference evidence="2 3" key="1">
    <citation type="submission" date="2019-04" db="EMBL/GenBank/DDBJ databases">
        <authorList>
            <consortium name="DOE Joint Genome Institute"/>
            <person name="Mondo S."/>
            <person name="Kjaerbolling I."/>
            <person name="Vesth T."/>
            <person name="Frisvad J.C."/>
            <person name="Nybo J.L."/>
            <person name="Theobald S."/>
            <person name="Kildgaard S."/>
            <person name="Isbrandt T."/>
            <person name="Kuo A."/>
            <person name="Sato A."/>
            <person name="Lyhne E.K."/>
            <person name="Kogle M.E."/>
            <person name="Wiebenga A."/>
            <person name="Kun R.S."/>
            <person name="Lubbers R.J."/>
            <person name="Makela M.R."/>
            <person name="Barry K."/>
            <person name="Chovatia M."/>
            <person name="Clum A."/>
            <person name="Daum C."/>
            <person name="Haridas S."/>
            <person name="He G."/>
            <person name="LaButti K."/>
            <person name="Lipzen A."/>
            <person name="Riley R."/>
            <person name="Salamov A."/>
            <person name="Simmons B.A."/>
            <person name="Magnuson J.K."/>
            <person name="Henrissat B."/>
            <person name="Mortensen U.H."/>
            <person name="Larsen T.O."/>
            <person name="Devries R.P."/>
            <person name="Grigoriev I.V."/>
            <person name="Machida M."/>
            <person name="Baker S.E."/>
            <person name="Andersen M.R."/>
            <person name="Cantor M.N."/>
            <person name="Hua S.X."/>
        </authorList>
    </citation>
    <scope>NUCLEOTIDE SEQUENCE [LARGE SCALE GENOMIC DNA]</scope>
    <source>
        <strain evidence="2 3">CBS 119388</strain>
    </source>
</reference>
<gene>
    <name evidence="2" type="ORF">BDV37DRAFT_284218</name>
</gene>
<dbReference type="Proteomes" id="UP000325579">
    <property type="component" value="Unassembled WGS sequence"/>
</dbReference>
<dbReference type="GeneID" id="43672145"/>
<sequence length="104" mass="11687">MRGYRAAKKAQSESKPPYAVPAKNIRRNATRKAKRAGDAFQNEKAKVKATGDIQKTRQATLALNIAEVERWEFAVQNRIPTKIVPSKEVRGMICEHRAKQAQNA</sequence>